<evidence type="ECO:0000256" key="3">
    <source>
        <dbReference type="ARBA" id="ARBA00008273"/>
    </source>
</evidence>
<gene>
    <name evidence="13" type="ORF">EM20IM_04925</name>
</gene>
<proteinExistence type="inferred from homology"/>
<evidence type="ECO:0000313" key="14">
    <source>
        <dbReference type="Proteomes" id="UP000663088"/>
    </source>
</evidence>
<evidence type="ECO:0000256" key="1">
    <source>
        <dbReference type="ARBA" id="ARBA00004706"/>
    </source>
</evidence>
<dbReference type="EC" id="4.3.2.2" evidence="4 10"/>
<name>A0ABX7PXE1_9BACT</name>
<dbReference type="PRINTS" id="PR00145">
    <property type="entry name" value="ARGSUCLYASE"/>
</dbReference>
<dbReference type="Proteomes" id="UP000663088">
    <property type="component" value="Chromosome"/>
</dbReference>
<evidence type="ECO:0000256" key="11">
    <source>
        <dbReference type="RuleBase" id="RU361172"/>
    </source>
</evidence>
<dbReference type="Pfam" id="PF10397">
    <property type="entry name" value="ADSL_C"/>
    <property type="match status" value="1"/>
</dbReference>
<evidence type="ECO:0000256" key="4">
    <source>
        <dbReference type="ARBA" id="ARBA00012339"/>
    </source>
</evidence>
<protein>
    <recommendedName>
        <fullName evidence="5 10">Adenylosuccinate lyase</fullName>
        <shortName evidence="11">ASL</shortName>
        <ecNumber evidence="4 10">4.3.2.2</ecNumber>
    </recommendedName>
    <alternativeName>
        <fullName evidence="8 11">Adenylosuccinase</fullName>
    </alternativeName>
</protein>
<keyword evidence="6 11" id="KW-0456">Lyase</keyword>
<dbReference type="InterPro" id="IPR019468">
    <property type="entry name" value="AdenyloSucc_lyase_C"/>
</dbReference>
<dbReference type="InterPro" id="IPR008948">
    <property type="entry name" value="L-Aspartase-like"/>
</dbReference>
<evidence type="ECO:0000259" key="12">
    <source>
        <dbReference type="SMART" id="SM00998"/>
    </source>
</evidence>
<dbReference type="Pfam" id="PF00206">
    <property type="entry name" value="Lyase_1"/>
    <property type="match status" value="1"/>
</dbReference>
<comment type="pathway">
    <text evidence="1 11">Purine metabolism; IMP biosynthesis via de novo pathway; 5-amino-1-(5-phospho-D-ribosyl)imidazole-4-carboxamide from 5-amino-1-(5-phospho-D-ribosyl)imidazole-4-carboxylate: step 2/2.</text>
</comment>
<dbReference type="InterPro" id="IPR020557">
    <property type="entry name" value="Fumarate_lyase_CS"/>
</dbReference>
<comment type="catalytic activity">
    <reaction evidence="7">
        <text>(2S)-2-[5-amino-1-(5-phospho-beta-D-ribosyl)imidazole-4-carboxamido]succinate = 5-amino-1-(5-phospho-beta-D-ribosyl)imidazole-4-carboxamide + fumarate</text>
        <dbReference type="Rhea" id="RHEA:23920"/>
        <dbReference type="ChEBI" id="CHEBI:29806"/>
        <dbReference type="ChEBI" id="CHEBI:58443"/>
        <dbReference type="ChEBI" id="CHEBI:58475"/>
        <dbReference type="EC" id="4.3.2.2"/>
    </reaction>
    <physiologicalReaction direction="left-to-right" evidence="7">
        <dbReference type="Rhea" id="RHEA:23921"/>
    </physiologicalReaction>
</comment>
<evidence type="ECO:0000256" key="2">
    <source>
        <dbReference type="ARBA" id="ARBA00004734"/>
    </source>
</evidence>
<dbReference type="RefSeq" id="WP_206848137.1">
    <property type="nucleotide sequence ID" value="NZ_CP065956.1"/>
</dbReference>
<dbReference type="PANTHER" id="PTHR43172:SF1">
    <property type="entry name" value="ADENYLOSUCCINATE LYASE"/>
    <property type="match status" value="1"/>
</dbReference>
<dbReference type="PRINTS" id="PR00149">
    <property type="entry name" value="FUMRATELYASE"/>
</dbReference>
<evidence type="ECO:0000256" key="10">
    <source>
        <dbReference type="NCBIfam" id="TIGR00928"/>
    </source>
</evidence>
<dbReference type="GO" id="GO:0016829">
    <property type="term" value="F:lyase activity"/>
    <property type="evidence" value="ECO:0007669"/>
    <property type="project" value="UniProtKB-KW"/>
</dbReference>
<organism evidence="13 14">
    <name type="scientific">Candidatus Methylacidiphilum infernorum</name>
    <dbReference type="NCBI Taxonomy" id="511746"/>
    <lineage>
        <taxon>Bacteria</taxon>
        <taxon>Pseudomonadati</taxon>
        <taxon>Verrucomicrobiota</taxon>
        <taxon>Methylacidiphilae</taxon>
        <taxon>Methylacidiphilales</taxon>
        <taxon>Methylacidiphilaceae</taxon>
        <taxon>Methylacidiphilum (ex Ratnadevi et al. 2023)</taxon>
    </lineage>
</organism>
<dbReference type="InterPro" id="IPR000362">
    <property type="entry name" value="Fumarate_lyase_fam"/>
</dbReference>
<dbReference type="InterPro" id="IPR024083">
    <property type="entry name" value="Fumarase/histidase_N"/>
</dbReference>
<dbReference type="Gene3D" id="1.10.275.10">
    <property type="entry name" value="Fumarase/aspartase (N-terminal domain)"/>
    <property type="match status" value="1"/>
</dbReference>
<dbReference type="CDD" id="cd01360">
    <property type="entry name" value="Adenylsuccinate_lyase_1"/>
    <property type="match status" value="1"/>
</dbReference>
<dbReference type="SMART" id="SM00998">
    <property type="entry name" value="ADSL_C"/>
    <property type="match status" value="1"/>
</dbReference>
<dbReference type="InterPro" id="IPR004769">
    <property type="entry name" value="Pur_lyase"/>
</dbReference>
<dbReference type="Gene3D" id="1.20.200.10">
    <property type="entry name" value="Fumarase/aspartase (Central domain)"/>
    <property type="match status" value="1"/>
</dbReference>
<dbReference type="PANTHER" id="PTHR43172">
    <property type="entry name" value="ADENYLOSUCCINATE LYASE"/>
    <property type="match status" value="1"/>
</dbReference>
<evidence type="ECO:0000256" key="9">
    <source>
        <dbReference type="ARBA" id="ARBA00049115"/>
    </source>
</evidence>
<keyword evidence="11" id="KW-0658">Purine biosynthesis</keyword>
<reference evidence="13 14" key="1">
    <citation type="submission" date="2020-12" db="EMBL/GenBank/DDBJ databases">
        <authorList>
            <person name="Awala S.I."/>
            <person name="Gwak J.-H."/>
            <person name="Kim S.-J."/>
            <person name="Rhee S.-K."/>
        </authorList>
    </citation>
    <scope>NUCLEOTIDE SEQUENCE [LARGE SCALE GENOMIC DNA]</scope>
    <source>
        <strain evidence="13 14">IT5</strain>
    </source>
</reference>
<keyword evidence="14" id="KW-1185">Reference proteome</keyword>
<comment type="catalytic activity">
    <reaction evidence="9">
        <text>N(6)-(1,2-dicarboxyethyl)-AMP = fumarate + AMP</text>
        <dbReference type="Rhea" id="RHEA:16853"/>
        <dbReference type="ChEBI" id="CHEBI:29806"/>
        <dbReference type="ChEBI" id="CHEBI:57567"/>
        <dbReference type="ChEBI" id="CHEBI:456215"/>
        <dbReference type="EC" id="4.3.2.2"/>
    </reaction>
    <physiologicalReaction direction="left-to-right" evidence="9">
        <dbReference type="Rhea" id="RHEA:16854"/>
    </physiologicalReaction>
</comment>
<accession>A0ABX7PXE1</accession>
<evidence type="ECO:0000256" key="5">
    <source>
        <dbReference type="ARBA" id="ARBA00017058"/>
    </source>
</evidence>
<evidence type="ECO:0000256" key="6">
    <source>
        <dbReference type="ARBA" id="ARBA00023239"/>
    </source>
</evidence>
<dbReference type="SUPFAM" id="SSF48557">
    <property type="entry name" value="L-aspartase-like"/>
    <property type="match status" value="1"/>
</dbReference>
<dbReference type="Gene3D" id="1.10.40.30">
    <property type="entry name" value="Fumarase/aspartase (C-terminal domain)"/>
    <property type="match status" value="1"/>
</dbReference>
<sequence>MIDRYAREAMLQVWSEEKRIEHWIKIERLVLEALASCGVVPKEEIQGIPETVSVSIEEIKKREENLQHEILAFLEPLADRLGPAGRYLHFGLTSSDILDTTFALQLKEASELLLADIEKLIQRVEQKAVQYAFCPMMGRTHGVFAEPTTYGLKLLQMREEFKRAYERLLAAQEEITHGMISGAVGTYAHLDPRVEKIVLEKLGLKAEAVSSQVIPRDRHAFFLNCIALIGCSIERWATEFRHLQRSEVLEVEEPFKAGQKGSSAMPHKKNPILCERLCGLARLLRGYALSAMENVALWHERDISHSSVERVAFPDATLLLDYMLFLLTGIVENQKVYPKRMMDNILASRQLYASEGIMLALVKKGMSRKEAYEAVQQAAMNCWEKGKPLSVYAQSHPIISRLLSPKEIEALCSLESYLNNVAFIFERCGLKLPSSPLPSLA</sequence>
<evidence type="ECO:0000256" key="8">
    <source>
        <dbReference type="ARBA" id="ARBA00030717"/>
    </source>
</evidence>
<evidence type="ECO:0000313" key="13">
    <source>
        <dbReference type="EMBL" id="QSR87664.1"/>
    </source>
</evidence>
<feature type="domain" description="Adenylosuccinate lyase C-terminal" evidence="12">
    <location>
        <begin position="349"/>
        <end position="429"/>
    </location>
</feature>
<comment type="similarity">
    <text evidence="3 11">Belongs to the lyase 1 family. Adenylosuccinate lyase subfamily.</text>
</comment>
<dbReference type="EMBL" id="CP065956">
    <property type="protein sequence ID" value="QSR87664.1"/>
    <property type="molecule type" value="Genomic_DNA"/>
</dbReference>
<dbReference type="NCBIfam" id="TIGR00928">
    <property type="entry name" value="purB"/>
    <property type="match status" value="1"/>
</dbReference>
<dbReference type="InterPro" id="IPR022761">
    <property type="entry name" value="Fumarate_lyase_N"/>
</dbReference>
<dbReference type="PROSITE" id="PS00163">
    <property type="entry name" value="FUMARATE_LYASES"/>
    <property type="match status" value="1"/>
</dbReference>
<comment type="pathway">
    <text evidence="2 11">Purine metabolism; AMP biosynthesis via de novo pathway; AMP from IMP: step 2/2.</text>
</comment>
<evidence type="ECO:0000256" key="7">
    <source>
        <dbReference type="ARBA" id="ARBA00024477"/>
    </source>
</evidence>